<gene>
    <name evidence="1" type="ORF">BRADI_3g25298v3</name>
</gene>
<organism evidence="1">
    <name type="scientific">Brachypodium distachyon</name>
    <name type="common">Purple false brome</name>
    <name type="synonym">Trachynia distachya</name>
    <dbReference type="NCBI Taxonomy" id="15368"/>
    <lineage>
        <taxon>Eukaryota</taxon>
        <taxon>Viridiplantae</taxon>
        <taxon>Streptophyta</taxon>
        <taxon>Embryophyta</taxon>
        <taxon>Tracheophyta</taxon>
        <taxon>Spermatophyta</taxon>
        <taxon>Magnoliopsida</taxon>
        <taxon>Liliopsida</taxon>
        <taxon>Poales</taxon>
        <taxon>Poaceae</taxon>
        <taxon>BOP clade</taxon>
        <taxon>Pooideae</taxon>
        <taxon>Stipodae</taxon>
        <taxon>Brachypodieae</taxon>
        <taxon>Brachypodium</taxon>
    </lineage>
</organism>
<dbReference type="Gramene" id="PNT67333">
    <property type="protein sequence ID" value="PNT67333"/>
    <property type="gene ID" value="BRADI_3g25298v3"/>
</dbReference>
<dbReference type="InParanoid" id="A0A2K2CZ89"/>
<proteinExistence type="predicted"/>
<evidence type="ECO:0000313" key="2">
    <source>
        <dbReference type="EnsemblPlants" id="PNT67333"/>
    </source>
</evidence>
<dbReference type="EMBL" id="CM000882">
    <property type="protein sequence ID" value="PNT67333.1"/>
    <property type="molecule type" value="Genomic_DNA"/>
</dbReference>
<accession>A0A2K2CZ89</accession>
<protein>
    <submittedName>
        <fullName evidence="1 2">Uncharacterized protein</fullName>
    </submittedName>
</protein>
<reference evidence="1" key="2">
    <citation type="submission" date="2017-06" db="EMBL/GenBank/DDBJ databases">
        <title>WGS assembly of Brachypodium distachyon.</title>
        <authorList>
            <consortium name="The International Brachypodium Initiative"/>
            <person name="Lucas S."/>
            <person name="Harmon-Smith M."/>
            <person name="Lail K."/>
            <person name="Tice H."/>
            <person name="Grimwood J."/>
            <person name="Bruce D."/>
            <person name="Barry K."/>
            <person name="Shu S."/>
            <person name="Lindquist E."/>
            <person name="Wang M."/>
            <person name="Pitluck S."/>
            <person name="Vogel J.P."/>
            <person name="Garvin D.F."/>
            <person name="Mockler T.C."/>
            <person name="Schmutz J."/>
            <person name="Rokhsar D."/>
            <person name="Bevan M.W."/>
        </authorList>
    </citation>
    <scope>NUCLEOTIDE SEQUENCE</scope>
    <source>
        <strain evidence="1">Bd21</strain>
    </source>
</reference>
<evidence type="ECO:0000313" key="3">
    <source>
        <dbReference type="Proteomes" id="UP000008810"/>
    </source>
</evidence>
<keyword evidence="3" id="KW-1185">Reference proteome</keyword>
<name>A0A2K2CZ89_BRADI</name>
<dbReference type="EnsemblPlants" id="PNT67333">
    <property type="protein sequence ID" value="PNT67333"/>
    <property type="gene ID" value="BRADI_3g25298v3"/>
</dbReference>
<sequence length="44" mass="5146">MKMQRAAPWLARRSRGTMFCRLPQTRGAGKLPQLIPKHRMLQAR</sequence>
<dbReference type="Proteomes" id="UP000008810">
    <property type="component" value="Chromosome 3"/>
</dbReference>
<dbReference type="AlphaFoldDB" id="A0A2K2CZ89"/>
<evidence type="ECO:0000313" key="1">
    <source>
        <dbReference type="EMBL" id="PNT67333.1"/>
    </source>
</evidence>
<reference evidence="1 2" key="1">
    <citation type="journal article" date="2010" name="Nature">
        <title>Genome sequencing and analysis of the model grass Brachypodium distachyon.</title>
        <authorList>
            <consortium name="International Brachypodium Initiative"/>
        </authorList>
    </citation>
    <scope>NUCLEOTIDE SEQUENCE [LARGE SCALE GENOMIC DNA]</scope>
    <source>
        <strain evidence="1 2">Bd21</strain>
    </source>
</reference>
<reference evidence="2" key="3">
    <citation type="submission" date="2018-08" db="UniProtKB">
        <authorList>
            <consortium name="EnsemblPlants"/>
        </authorList>
    </citation>
    <scope>IDENTIFICATION</scope>
    <source>
        <strain evidence="2">cv. Bd21</strain>
    </source>
</reference>